<accession>A0ABD1LA30</accession>
<dbReference type="AlphaFoldDB" id="A0ABD1LA30"/>
<organism evidence="1 2">
    <name type="scientific">Flemingia macrophylla</name>
    <dbReference type="NCBI Taxonomy" id="520843"/>
    <lineage>
        <taxon>Eukaryota</taxon>
        <taxon>Viridiplantae</taxon>
        <taxon>Streptophyta</taxon>
        <taxon>Embryophyta</taxon>
        <taxon>Tracheophyta</taxon>
        <taxon>Spermatophyta</taxon>
        <taxon>Magnoliopsida</taxon>
        <taxon>eudicotyledons</taxon>
        <taxon>Gunneridae</taxon>
        <taxon>Pentapetalae</taxon>
        <taxon>rosids</taxon>
        <taxon>fabids</taxon>
        <taxon>Fabales</taxon>
        <taxon>Fabaceae</taxon>
        <taxon>Papilionoideae</taxon>
        <taxon>50 kb inversion clade</taxon>
        <taxon>NPAAA clade</taxon>
        <taxon>indigoferoid/millettioid clade</taxon>
        <taxon>Phaseoleae</taxon>
        <taxon>Flemingia</taxon>
    </lineage>
</organism>
<proteinExistence type="predicted"/>
<dbReference type="EMBL" id="JBGMDY010000010">
    <property type="protein sequence ID" value="KAL2320316.1"/>
    <property type="molecule type" value="Genomic_DNA"/>
</dbReference>
<dbReference type="Proteomes" id="UP001603857">
    <property type="component" value="Unassembled WGS sequence"/>
</dbReference>
<evidence type="ECO:0000313" key="2">
    <source>
        <dbReference type="Proteomes" id="UP001603857"/>
    </source>
</evidence>
<reference evidence="1 2" key="1">
    <citation type="submission" date="2024-08" db="EMBL/GenBank/DDBJ databases">
        <title>Insights into the chromosomal genome structure of Flemingia macrophylla.</title>
        <authorList>
            <person name="Ding Y."/>
            <person name="Zhao Y."/>
            <person name="Bi W."/>
            <person name="Wu M."/>
            <person name="Zhao G."/>
            <person name="Gong Y."/>
            <person name="Li W."/>
            <person name="Zhang P."/>
        </authorList>
    </citation>
    <scope>NUCLEOTIDE SEQUENCE [LARGE SCALE GENOMIC DNA]</scope>
    <source>
        <strain evidence="1">DYQJB</strain>
        <tissue evidence="1">Leaf</tissue>
    </source>
</reference>
<comment type="caution">
    <text evidence="1">The sequence shown here is derived from an EMBL/GenBank/DDBJ whole genome shotgun (WGS) entry which is preliminary data.</text>
</comment>
<keyword evidence="2" id="KW-1185">Reference proteome</keyword>
<evidence type="ECO:0000313" key="1">
    <source>
        <dbReference type="EMBL" id="KAL2320316.1"/>
    </source>
</evidence>
<protein>
    <submittedName>
        <fullName evidence="1">Uncharacterized protein</fullName>
    </submittedName>
</protein>
<sequence>MLTMTMTRKTLPPPTVMKVALRTLNLPLRQRCPKKRDDSFSGGVCQVGLQNVVKVAMFLARKQSGERLVDSCRRRDGVGREEHNRNGIL</sequence>
<gene>
    <name evidence="1" type="ORF">Fmac_029285</name>
</gene>
<name>A0ABD1LA30_9FABA</name>